<feature type="transmembrane region" description="Helical" evidence="2">
    <location>
        <begin position="446"/>
        <end position="467"/>
    </location>
</feature>
<feature type="region of interest" description="Disordered" evidence="1">
    <location>
        <begin position="915"/>
        <end position="1079"/>
    </location>
</feature>
<feature type="region of interest" description="Disordered" evidence="1">
    <location>
        <begin position="260"/>
        <end position="326"/>
    </location>
</feature>
<feature type="transmembrane region" description="Helical" evidence="2">
    <location>
        <begin position="60"/>
        <end position="78"/>
    </location>
</feature>
<gene>
    <name evidence="3" type="ORF">FA13DRAFT_563205</name>
</gene>
<feature type="compositionally biased region" description="Basic and acidic residues" evidence="1">
    <location>
        <begin position="1034"/>
        <end position="1043"/>
    </location>
</feature>
<organism evidence="3 4">
    <name type="scientific">Coprinellus micaceus</name>
    <name type="common">Glistening ink-cap mushroom</name>
    <name type="synonym">Coprinus micaceus</name>
    <dbReference type="NCBI Taxonomy" id="71717"/>
    <lineage>
        <taxon>Eukaryota</taxon>
        <taxon>Fungi</taxon>
        <taxon>Dikarya</taxon>
        <taxon>Basidiomycota</taxon>
        <taxon>Agaricomycotina</taxon>
        <taxon>Agaricomycetes</taxon>
        <taxon>Agaricomycetidae</taxon>
        <taxon>Agaricales</taxon>
        <taxon>Agaricineae</taxon>
        <taxon>Psathyrellaceae</taxon>
        <taxon>Coprinellus</taxon>
    </lineage>
</organism>
<name>A0A4Y7T7E6_COPMI</name>
<feature type="compositionally biased region" description="Polar residues" evidence="1">
    <location>
        <begin position="774"/>
        <end position="783"/>
    </location>
</feature>
<comment type="caution">
    <text evidence="3">The sequence shown here is derived from an EMBL/GenBank/DDBJ whole genome shotgun (WGS) entry which is preliminary data.</text>
</comment>
<feature type="transmembrane region" description="Helical" evidence="2">
    <location>
        <begin position="134"/>
        <end position="155"/>
    </location>
</feature>
<feature type="transmembrane region" description="Helical" evidence="2">
    <location>
        <begin position="415"/>
        <end position="434"/>
    </location>
</feature>
<feature type="compositionally biased region" description="Polar residues" evidence="1">
    <location>
        <begin position="976"/>
        <end position="986"/>
    </location>
</feature>
<feature type="region of interest" description="Disordered" evidence="1">
    <location>
        <begin position="562"/>
        <end position="601"/>
    </location>
</feature>
<keyword evidence="2" id="KW-0812">Transmembrane</keyword>
<feature type="transmembrane region" description="Helical" evidence="2">
    <location>
        <begin position="98"/>
        <end position="122"/>
    </location>
</feature>
<feature type="compositionally biased region" description="Polar residues" evidence="1">
    <location>
        <begin position="915"/>
        <end position="928"/>
    </location>
</feature>
<feature type="transmembrane region" description="Helical" evidence="2">
    <location>
        <begin position="6"/>
        <end position="27"/>
    </location>
</feature>
<evidence type="ECO:0000256" key="1">
    <source>
        <dbReference type="SAM" id="MobiDB-lite"/>
    </source>
</evidence>
<evidence type="ECO:0000256" key="2">
    <source>
        <dbReference type="SAM" id="Phobius"/>
    </source>
</evidence>
<evidence type="ECO:0000313" key="3">
    <source>
        <dbReference type="EMBL" id="TEB30030.1"/>
    </source>
</evidence>
<accession>A0A4Y7T7E6</accession>
<keyword evidence="4" id="KW-1185">Reference proteome</keyword>
<dbReference type="AlphaFoldDB" id="A0A4Y7T7E6"/>
<keyword evidence="2" id="KW-1133">Transmembrane helix</keyword>
<feature type="region of interest" description="Disordered" evidence="1">
    <location>
        <begin position="741"/>
        <end position="796"/>
    </location>
</feature>
<proteinExistence type="predicted"/>
<dbReference type="OrthoDB" id="2529242at2759"/>
<dbReference type="Proteomes" id="UP000298030">
    <property type="component" value="Unassembled WGS sequence"/>
</dbReference>
<sequence>MIPLVLALVLAFLSFFSSVYVILRIILPILPPGPLSRRVSPSEFGLPAFRSLAPADKGHLWLAGFDIFALVVFIWHVVSEATSGPTGASIANDPLSTARIWLLMTTRQGCLFVVAALTLLHVRMGRSLSFGRTHWMVWAPVLVLTATSTALAGVMSGAGVNSLFLGLAAYSGTNALLTTAIFVTLFSTLYTIKRNLAALNEDENDLWPPVREQRRSSFTTEDIDAIKDGASWVTSNAGSSRNSVSQWSFSTHQTAVASVRSSKSPKVHSGSAPAKSSFWFPNGDQLVPPVPPLPSSYGASTLADSDPDPFRRDLPPTPNTPRGRFNSQCSWITSTNGSHTTYPAWSFPPSHDGASLRSPSIMDHLNADARRATPALATAKVLGGYGFDPHDKSQGSLDSLAAPEGADVSISLRHIIGWLVSVWLPLAFSLPYVITLATQGAPSTAIYVLYVLSVTISSPLLALNIIFKSPLPVATGLFDRAERGPIVSSKRLSTAPSELTPPQYKWSHEYKRSMSSSPTVVEGRRSGDVWISNGDAVDRKSKFSRAMSMLEPKPKLSVIPTEELEPEGHLATPTSAEFGRLPSSKRRSRPSSKSISEESHSTKIMYAQRHYSALAQTIAVSPGSNSEKQGLEDEVVVNVSGAGVRRSTGHLRTRSITPSFSGPLTPNRSCLGDISTPPPFPLPPTPPSVRAARQAQSQNKSFSSGYSFNAVNSVNEIDELSAGVLPLLVPGLKVGDDMKIRQEGPSAPGTWSKHKGRKATEMDNDFGEDFSSPEVHSTPVSSKRGNRVKKETQKKNHFSLPSLSLGKEGLQSLTNWGADICGAIENKVGHYMAVSDNVDLGYRSTGDGAEALPNDIARLENAPPAIQVSPTRFARAKDLLIDGPVSARSSMTVVSPSVASTETLFEDFEAELQQNPEAHSTPHSTVNGKHSRSPAPALPKSSKRSSIVYIRSENVTTTTTTVVTESTGGLPRSSREPVTQRSTRSVQPLIPKTSLKKLKIKSSENRDSASGRDQGLRQLTLLRDSDTNSVKRTASRESAEFSDGKGGQRASIRPLTLGKRQKVRKTTAPAVETRDESALADQEECRAMGSIRGVKPLKLARSETSKQRAILRKTEVLPKLVIRPPSTGDDTPHAYPFNAY</sequence>
<evidence type="ECO:0000313" key="4">
    <source>
        <dbReference type="Proteomes" id="UP000298030"/>
    </source>
</evidence>
<feature type="compositionally biased region" description="Basic and acidic residues" evidence="1">
    <location>
        <begin position="1001"/>
        <end position="1010"/>
    </location>
</feature>
<protein>
    <submittedName>
        <fullName evidence="3">Uncharacterized protein</fullName>
    </submittedName>
</protein>
<reference evidence="3 4" key="1">
    <citation type="journal article" date="2019" name="Nat. Ecol. Evol.">
        <title>Megaphylogeny resolves global patterns of mushroom evolution.</title>
        <authorList>
            <person name="Varga T."/>
            <person name="Krizsan K."/>
            <person name="Foldi C."/>
            <person name="Dima B."/>
            <person name="Sanchez-Garcia M."/>
            <person name="Sanchez-Ramirez S."/>
            <person name="Szollosi G.J."/>
            <person name="Szarkandi J.G."/>
            <person name="Papp V."/>
            <person name="Albert L."/>
            <person name="Andreopoulos W."/>
            <person name="Angelini C."/>
            <person name="Antonin V."/>
            <person name="Barry K.W."/>
            <person name="Bougher N.L."/>
            <person name="Buchanan P."/>
            <person name="Buyck B."/>
            <person name="Bense V."/>
            <person name="Catcheside P."/>
            <person name="Chovatia M."/>
            <person name="Cooper J."/>
            <person name="Damon W."/>
            <person name="Desjardin D."/>
            <person name="Finy P."/>
            <person name="Geml J."/>
            <person name="Haridas S."/>
            <person name="Hughes K."/>
            <person name="Justo A."/>
            <person name="Karasinski D."/>
            <person name="Kautmanova I."/>
            <person name="Kiss B."/>
            <person name="Kocsube S."/>
            <person name="Kotiranta H."/>
            <person name="LaButti K.M."/>
            <person name="Lechner B.E."/>
            <person name="Liimatainen K."/>
            <person name="Lipzen A."/>
            <person name="Lukacs Z."/>
            <person name="Mihaltcheva S."/>
            <person name="Morgado L.N."/>
            <person name="Niskanen T."/>
            <person name="Noordeloos M.E."/>
            <person name="Ohm R.A."/>
            <person name="Ortiz-Santana B."/>
            <person name="Ovrebo C."/>
            <person name="Racz N."/>
            <person name="Riley R."/>
            <person name="Savchenko A."/>
            <person name="Shiryaev A."/>
            <person name="Soop K."/>
            <person name="Spirin V."/>
            <person name="Szebenyi C."/>
            <person name="Tomsovsky M."/>
            <person name="Tulloss R.E."/>
            <person name="Uehling J."/>
            <person name="Grigoriev I.V."/>
            <person name="Vagvolgyi C."/>
            <person name="Papp T."/>
            <person name="Martin F.M."/>
            <person name="Miettinen O."/>
            <person name="Hibbett D.S."/>
            <person name="Nagy L.G."/>
        </authorList>
    </citation>
    <scope>NUCLEOTIDE SEQUENCE [LARGE SCALE GENOMIC DNA]</scope>
    <source>
        <strain evidence="3 4">FP101781</strain>
    </source>
</reference>
<keyword evidence="2" id="KW-0472">Membrane</keyword>
<dbReference type="EMBL" id="QPFP01000024">
    <property type="protein sequence ID" value="TEB30030.1"/>
    <property type="molecule type" value="Genomic_DNA"/>
</dbReference>
<feature type="transmembrane region" description="Helical" evidence="2">
    <location>
        <begin position="167"/>
        <end position="190"/>
    </location>
</feature>
<feature type="compositionally biased region" description="Low complexity" evidence="1">
    <location>
        <begin position="955"/>
        <end position="964"/>
    </location>
</feature>